<keyword evidence="3" id="KW-0732">Signal</keyword>
<name>A0A657PL70_9GAMM</name>
<evidence type="ECO:0000256" key="2">
    <source>
        <dbReference type="ARBA" id="ARBA00023136"/>
    </source>
</evidence>
<dbReference type="Pfam" id="PF05433">
    <property type="entry name" value="Rick_17kDa_Anti"/>
    <property type="match status" value="1"/>
</dbReference>
<protein>
    <recommendedName>
        <fullName evidence="4">Glycine zipper 2TM domain-containing protein</fullName>
    </recommendedName>
</protein>
<evidence type="ECO:0000313" key="8">
    <source>
        <dbReference type="Proteomes" id="UP000250928"/>
    </source>
</evidence>
<evidence type="ECO:0000259" key="4">
    <source>
        <dbReference type="Pfam" id="PF05433"/>
    </source>
</evidence>
<dbReference type="PANTHER" id="PTHR35603">
    <property type="match status" value="1"/>
</dbReference>
<dbReference type="NCBIfam" id="NF008437">
    <property type="entry name" value="PRK11280.1"/>
    <property type="match status" value="1"/>
</dbReference>
<evidence type="ECO:0000313" key="6">
    <source>
        <dbReference type="EMBL" id="PUE04174.1"/>
    </source>
</evidence>
<reference evidence="5 7" key="1">
    <citation type="submission" date="2017-02" db="EMBL/GenBank/DDBJ databases">
        <title>Novel co-symbiosis in the unique lucinid bivalve Phacoides pectinatus.</title>
        <authorList>
            <person name="Lim S.J."/>
            <person name="Davis B.G."/>
            <person name="Gill D.E."/>
            <person name="Engel A.S."/>
            <person name="Anderson L.C."/>
            <person name="Campbell B.J."/>
        </authorList>
    </citation>
    <scope>NUCLEOTIDE SEQUENCE [LARGE SCALE GENOMIC DNA]</scope>
    <source>
        <strain evidence="5">LUC13016_P6</strain>
    </source>
</reference>
<accession>A0A657PL70</accession>
<feature type="domain" description="Glycine zipper 2TM" evidence="4">
    <location>
        <begin position="69"/>
        <end position="107"/>
    </location>
</feature>
<dbReference type="InterPro" id="IPR051407">
    <property type="entry name" value="Bact_OM_lipoprot/Surf_antigen"/>
</dbReference>
<evidence type="ECO:0000313" key="5">
    <source>
        <dbReference type="EMBL" id="OQX36407.1"/>
    </source>
</evidence>
<gene>
    <name evidence="5" type="ORF">B0D84_01490</name>
    <name evidence="6" type="ORF">C3L24_03645</name>
</gene>
<dbReference type="GO" id="GO:0019867">
    <property type="term" value="C:outer membrane"/>
    <property type="evidence" value="ECO:0007669"/>
    <property type="project" value="InterPro"/>
</dbReference>
<dbReference type="AlphaFoldDB" id="A0A657PL70"/>
<dbReference type="EMBL" id="MUIE01000118">
    <property type="protein sequence ID" value="OQX36407.1"/>
    <property type="molecule type" value="Genomic_DNA"/>
</dbReference>
<dbReference type="EMBL" id="PQCO01000135">
    <property type="protein sequence ID" value="PUE04174.1"/>
    <property type="molecule type" value="Genomic_DNA"/>
</dbReference>
<reference evidence="6 8" key="2">
    <citation type="submission" date="2018-01" db="EMBL/GenBank/DDBJ databases">
        <title>Novel co-symbiosis in the lucinid bivalve Phacoides pectinatus.</title>
        <authorList>
            <person name="Lim S.J."/>
            <person name="Davis B.G."/>
            <person name="Gill D.E."/>
            <person name="Engel A.S."/>
            <person name="Anderson L.C."/>
            <person name="Campbell B.J."/>
        </authorList>
    </citation>
    <scope>NUCLEOTIDE SEQUENCE [LARGE SCALE GENOMIC DNA]</scope>
    <source>
        <strain evidence="6">N3_P5</strain>
    </source>
</reference>
<feature type="chain" id="PRO_5044098024" description="Glycine zipper 2TM domain-containing protein" evidence="3">
    <location>
        <begin position="22"/>
        <end position="186"/>
    </location>
</feature>
<proteinExistence type="predicted"/>
<evidence type="ECO:0000313" key="7">
    <source>
        <dbReference type="Proteomes" id="UP000243361"/>
    </source>
</evidence>
<keyword evidence="2" id="KW-0472">Membrane</keyword>
<keyword evidence="7" id="KW-1185">Reference proteome</keyword>
<sequence length="186" mass="20568">MKKRIVAIAVCLLGLSSTAQADNGFHDTARVLRTTPIYETVSVNQPRERCWNERVTHRQPRHGKSYTPSIAGAIIGGAVGNQFGKGSGRDAMTVAGAILGASIGNDLGGRGGRGRAYTTTERRCEQVDDYRSHQELVGYRVKYKYNGKVFWTEMDHHPGETIRVRVSVDPARDRHAYNSGRGFFTD</sequence>
<comment type="subcellular location">
    <subcellularLocation>
        <location evidence="1">Membrane</location>
    </subcellularLocation>
</comment>
<dbReference type="Proteomes" id="UP000250928">
    <property type="component" value="Unassembled WGS sequence"/>
</dbReference>
<feature type="signal peptide" evidence="3">
    <location>
        <begin position="1"/>
        <end position="21"/>
    </location>
</feature>
<dbReference type="InterPro" id="IPR008816">
    <property type="entry name" value="Gly_zipper_2TM_dom"/>
</dbReference>
<dbReference type="PANTHER" id="PTHR35603:SF2">
    <property type="entry name" value="OUTER MEMBRANE LIPOPROTEIN"/>
    <property type="match status" value="1"/>
</dbReference>
<evidence type="ECO:0000256" key="1">
    <source>
        <dbReference type="ARBA" id="ARBA00004370"/>
    </source>
</evidence>
<comment type="caution">
    <text evidence="5">The sequence shown here is derived from an EMBL/GenBank/DDBJ whole genome shotgun (WGS) entry which is preliminary data.</text>
</comment>
<organism evidence="5 7">
    <name type="scientific">Candidatus Sedimenticola endophacoides</name>
    <dbReference type="NCBI Taxonomy" id="2548426"/>
    <lineage>
        <taxon>Bacteria</taxon>
        <taxon>Pseudomonadati</taxon>
        <taxon>Pseudomonadota</taxon>
        <taxon>Gammaproteobacteria</taxon>
        <taxon>Chromatiales</taxon>
        <taxon>Sedimenticolaceae</taxon>
        <taxon>Sedimenticola</taxon>
    </lineage>
</organism>
<dbReference type="Proteomes" id="UP000243361">
    <property type="component" value="Unassembled WGS sequence"/>
</dbReference>
<evidence type="ECO:0000256" key="3">
    <source>
        <dbReference type="SAM" id="SignalP"/>
    </source>
</evidence>